<dbReference type="OMA" id="ISIHMAP"/>
<dbReference type="AlphaFoldDB" id="A0A117E0U0"/>
<name>A0A117E0U0_ASPNG</name>
<reference evidence="2" key="1">
    <citation type="journal article" date="2016" name="Genome Announc.">
        <title>Draft genome sequence of Aspergillus niger strain An76.</title>
        <authorList>
            <person name="Gong W."/>
            <person name="Cheng Z."/>
            <person name="Zhang H."/>
            <person name="Liu L."/>
            <person name="Gao P."/>
            <person name="Wang L."/>
        </authorList>
    </citation>
    <scope>NUCLEOTIDE SEQUENCE [LARGE SCALE GENOMIC DNA]</scope>
    <source>
        <strain evidence="2">An76</strain>
    </source>
</reference>
<dbReference type="VEuPathDB" id="FungiDB:An11g08330"/>
<sequence>MTQMGTDLLTSSGDRTLDTESACFLLPPLTRRGIGPGMVIVLPDDHSIQPTQGKDVPAPAFRWAEEGYTVIEILESGLKRENVLRLAIKALARHDKCAPNDMISIHMAPNYGKSYTVFLASLFSEEK</sequence>
<proteinExistence type="predicted"/>
<evidence type="ECO:0000313" key="2">
    <source>
        <dbReference type="Proteomes" id="UP000068243"/>
    </source>
</evidence>
<keyword evidence="1" id="KW-0378">Hydrolase</keyword>
<dbReference type="VEuPathDB" id="FungiDB:M747DRAFT_358651"/>
<dbReference type="EMBL" id="BCMY01000008">
    <property type="protein sequence ID" value="GAQ42995.1"/>
    <property type="molecule type" value="Genomic_DNA"/>
</dbReference>
<comment type="caution">
    <text evidence="1">The sequence shown here is derived from an EMBL/GenBank/DDBJ whole genome shotgun (WGS) entry which is preliminary data.</text>
</comment>
<evidence type="ECO:0000313" key="1">
    <source>
        <dbReference type="EMBL" id="GAQ42995.1"/>
    </source>
</evidence>
<protein>
    <submittedName>
        <fullName evidence="1">Dienelactone hydrolase</fullName>
    </submittedName>
</protein>
<gene>
    <name evidence="1" type="ORF">ABL_05656</name>
</gene>
<dbReference type="OrthoDB" id="3563468at2759"/>
<organism evidence="1 2">
    <name type="scientific">Aspergillus niger</name>
    <dbReference type="NCBI Taxonomy" id="5061"/>
    <lineage>
        <taxon>Eukaryota</taxon>
        <taxon>Fungi</taxon>
        <taxon>Dikarya</taxon>
        <taxon>Ascomycota</taxon>
        <taxon>Pezizomycotina</taxon>
        <taxon>Eurotiomycetes</taxon>
        <taxon>Eurotiomycetidae</taxon>
        <taxon>Eurotiales</taxon>
        <taxon>Aspergillaceae</taxon>
        <taxon>Aspergillus</taxon>
        <taxon>Aspergillus subgen. Circumdati</taxon>
    </lineage>
</organism>
<dbReference type="VEuPathDB" id="FungiDB:ASPNIDRAFT2_1154547"/>
<dbReference type="Proteomes" id="UP000068243">
    <property type="component" value="Unassembled WGS sequence"/>
</dbReference>
<accession>A0A117E0U0</accession>
<dbReference type="GO" id="GO:0016787">
    <property type="term" value="F:hydrolase activity"/>
    <property type="evidence" value="ECO:0007669"/>
    <property type="project" value="UniProtKB-KW"/>
</dbReference>